<proteinExistence type="predicted"/>
<name>A0A0H5RE22_9EUKA</name>
<protein>
    <submittedName>
        <fullName evidence="1">Uncharacterized protein</fullName>
    </submittedName>
</protein>
<organism evidence="1">
    <name type="scientific">Spongospora subterranea</name>
    <dbReference type="NCBI Taxonomy" id="70186"/>
    <lineage>
        <taxon>Eukaryota</taxon>
        <taxon>Sar</taxon>
        <taxon>Rhizaria</taxon>
        <taxon>Endomyxa</taxon>
        <taxon>Phytomyxea</taxon>
        <taxon>Plasmodiophorida</taxon>
        <taxon>Plasmodiophoridae</taxon>
        <taxon>Spongospora</taxon>
    </lineage>
</organism>
<dbReference type="EMBL" id="HACM01006357">
    <property type="protein sequence ID" value="CRZ06799.1"/>
    <property type="molecule type" value="Transcribed_RNA"/>
</dbReference>
<evidence type="ECO:0000313" key="1">
    <source>
        <dbReference type="EMBL" id="CRZ06799.1"/>
    </source>
</evidence>
<reference evidence="1" key="1">
    <citation type="submission" date="2015-04" db="EMBL/GenBank/DDBJ databases">
        <title>The genome sequence of the plant pathogenic Rhizarian Plasmodiophora brassicae reveals insights in its biotrophic life cycle and the origin of chitin synthesis.</title>
        <authorList>
            <person name="Schwelm A."/>
            <person name="Fogelqvist J."/>
            <person name="Knaust A."/>
            <person name="Julke S."/>
            <person name="Lilja T."/>
            <person name="Dhandapani V."/>
            <person name="Bonilla-Rosso G."/>
            <person name="Karlsson M."/>
            <person name="Shevchenko A."/>
            <person name="Choi S.R."/>
            <person name="Kim H.G."/>
            <person name="Park J.Y."/>
            <person name="Lim Y.P."/>
            <person name="Ludwig-Muller J."/>
            <person name="Dixelius C."/>
        </authorList>
    </citation>
    <scope>NUCLEOTIDE SEQUENCE</scope>
    <source>
        <tissue evidence="1">Potato root galls</tissue>
    </source>
</reference>
<dbReference type="AlphaFoldDB" id="A0A0H5RE22"/>
<sequence length="102" mass="11279">MGSVSVQCAVLTHSQLSAGRMKLENIFINKSGTEVLKEDEIAGCYLKARKVANKYGYSIRPTSSDKNPSNVFWTIRSGLTSGSHQQLTSQYPMRIKDSTSTF</sequence>
<accession>A0A0H5RE22</accession>